<reference evidence="2 3" key="1">
    <citation type="submission" date="2014-01" db="EMBL/GenBank/DDBJ databases">
        <title>Sulfitobacter donghicola JCM 14565 Genome Sequencing.</title>
        <authorList>
            <person name="Lai Q."/>
            <person name="Hong Z."/>
        </authorList>
    </citation>
    <scope>NUCLEOTIDE SEQUENCE [LARGE SCALE GENOMIC DNA]</scope>
    <source>
        <strain evidence="2 3">JCM 14565</strain>
    </source>
</reference>
<dbReference type="Proteomes" id="UP000027734">
    <property type="component" value="Unassembled WGS sequence"/>
</dbReference>
<gene>
    <name evidence="2" type="ORF">DSW25_14970</name>
</gene>
<dbReference type="eggNOG" id="COG1359">
    <property type="taxonomic scope" value="Bacteria"/>
</dbReference>
<accession>A0A073IDF3</accession>
<evidence type="ECO:0000259" key="1">
    <source>
        <dbReference type="Pfam" id="PF03992"/>
    </source>
</evidence>
<dbReference type="InterPro" id="IPR007138">
    <property type="entry name" value="ABM_dom"/>
</dbReference>
<dbReference type="OrthoDB" id="9797178at2"/>
<keyword evidence="2" id="KW-0503">Monooxygenase</keyword>
<feature type="domain" description="ABM" evidence="1">
    <location>
        <begin position="17"/>
        <end position="80"/>
    </location>
</feature>
<dbReference type="EMBL" id="JAMC01000006">
    <property type="protein sequence ID" value="KEJ88398.1"/>
    <property type="molecule type" value="Genomic_DNA"/>
</dbReference>
<dbReference type="STRING" id="1300350.Z948_3485"/>
<evidence type="ECO:0000313" key="2">
    <source>
        <dbReference type="EMBL" id="KEJ88398.1"/>
    </source>
</evidence>
<proteinExistence type="predicted"/>
<dbReference type="SUPFAM" id="SSF54909">
    <property type="entry name" value="Dimeric alpha+beta barrel"/>
    <property type="match status" value="1"/>
</dbReference>
<dbReference type="Pfam" id="PF03992">
    <property type="entry name" value="ABM"/>
    <property type="match status" value="1"/>
</dbReference>
<evidence type="ECO:0000313" key="3">
    <source>
        <dbReference type="Proteomes" id="UP000027734"/>
    </source>
</evidence>
<sequence length="95" mass="10238">MGITGEVSLNGKLICTTEAEAARVRAALPDHITLTRAEAGCISFEVTPTDDPMIWSVAERFVDAAAFEAHQQRASTSQWAKETAGIARDYKITGL</sequence>
<keyword evidence="2" id="KW-0560">Oxidoreductase</keyword>
<protein>
    <submittedName>
        <fullName evidence="2">Antibiotic biosynthesis monooxygenase</fullName>
    </submittedName>
</protein>
<dbReference type="GO" id="GO:0004497">
    <property type="term" value="F:monooxygenase activity"/>
    <property type="evidence" value="ECO:0007669"/>
    <property type="project" value="UniProtKB-KW"/>
</dbReference>
<organism evidence="2 3">
    <name type="scientific">Sulfitobacter donghicola DSW-25 = KCTC 12864 = JCM 14565</name>
    <dbReference type="NCBI Taxonomy" id="1300350"/>
    <lineage>
        <taxon>Bacteria</taxon>
        <taxon>Pseudomonadati</taxon>
        <taxon>Pseudomonadota</taxon>
        <taxon>Alphaproteobacteria</taxon>
        <taxon>Rhodobacterales</taxon>
        <taxon>Roseobacteraceae</taxon>
        <taxon>Sulfitobacter</taxon>
    </lineage>
</organism>
<dbReference type="Gene3D" id="3.30.70.100">
    <property type="match status" value="1"/>
</dbReference>
<dbReference type="InterPro" id="IPR011008">
    <property type="entry name" value="Dimeric_a/b-barrel"/>
</dbReference>
<keyword evidence="3" id="KW-1185">Reference proteome</keyword>
<dbReference type="AlphaFoldDB" id="A0A073IDF3"/>
<comment type="caution">
    <text evidence="2">The sequence shown here is derived from an EMBL/GenBank/DDBJ whole genome shotgun (WGS) entry which is preliminary data.</text>
</comment>
<dbReference type="RefSeq" id="WP_037952323.1">
    <property type="nucleotide sequence ID" value="NZ_JAMC01000006.1"/>
</dbReference>
<name>A0A073IDF3_9RHOB</name>